<evidence type="ECO:0000256" key="6">
    <source>
        <dbReference type="ARBA" id="ARBA00022825"/>
    </source>
</evidence>
<evidence type="ECO:0000256" key="8">
    <source>
        <dbReference type="PIRSR" id="PIRSR036421-1"/>
    </source>
</evidence>
<keyword evidence="5 7" id="KW-0378">Hydrolase</keyword>
<reference evidence="13 14" key="1">
    <citation type="submission" date="2019-12" db="EMBL/GenBank/DDBJ databases">
        <title>Mucilaginibacter sp. HME9299 genome sequencing and assembly.</title>
        <authorList>
            <person name="Kang H."/>
            <person name="Kim H."/>
            <person name="Joh K."/>
        </authorList>
    </citation>
    <scope>NUCLEOTIDE SEQUENCE [LARGE SCALE GENOMIC DNA]</scope>
    <source>
        <strain evidence="13 14">HME9299</strain>
    </source>
</reference>
<evidence type="ECO:0000313" key="13">
    <source>
        <dbReference type="EMBL" id="MVN92594.1"/>
    </source>
</evidence>
<feature type="compositionally biased region" description="Basic and acidic residues" evidence="10">
    <location>
        <begin position="566"/>
        <end position="582"/>
    </location>
</feature>
<comment type="function">
    <text evidence="7">Degrades oligopeptides.</text>
</comment>
<evidence type="ECO:0000256" key="11">
    <source>
        <dbReference type="SAM" id="SignalP"/>
    </source>
</evidence>
<dbReference type="InterPro" id="IPR028204">
    <property type="entry name" value="Tricorn_C1"/>
</dbReference>
<protein>
    <recommendedName>
        <fullName evidence="7">Tricorn protease homolog</fullName>
        <ecNumber evidence="7">3.4.21.-</ecNumber>
    </recommendedName>
</protein>
<dbReference type="CDD" id="cd07562">
    <property type="entry name" value="Peptidase_S41_TRI"/>
    <property type="match status" value="1"/>
</dbReference>
<dbReference type="Gene3D" id="3.30.750.44">
    <property type="match status" value="1"/>
</dbReference>
<dbReference type="SUPFAM" id="SSF69304">
    <property type="entry name" value="Tricorn protease N-terminal domain"/>
    <property type="match status" value="2"/>
</dbReference>
<keyword evidence="6 7" id="KW-0720">Serine protease</keyword>
<dbReference type="SUPFAM" id="SSF50156">
    <property type="entry name" value="PDZ domain-like"/>
    <property type="match status" value="1"/>
</dbReference>
<gene>
    <name evidence="13" type="ORF">GO816_15755</name>
</gene>
<feature type="signal peptide" evidence="11">
    <location>
        <begin position="1"/>
        <end position="20"/>
    </location>
</feature>
<keyword evidence="14" id="KW-1185">Reference proteome</keyword>
<dbReference type="SUPFAM" id="SSF52096">
    <property type="entry name" value="ClpP/crotonase"/>
    <property type="match status" value="1"/>
</dbReference>
<feature type="domain" description="Tail specific protease" evidence="12">
    <location>
        <begin position="863"/>
        <end position="1060"/>
    </location>
</feature>
<dbReference type="PIRSF" id="PIRSF036421">
    <property type="entry name" value="Tricorn_protease"/>
    <property type="match status" value="1"/>
</dbReference>
<comment type="subcellular location">
    <subcellularLocation>
        <location evidence="1 7">Cytoplasm</location>
    </subcellularLocation>
</comment>
<evidence type="ECO:0000256" key="5">
    <source>
        <dbReference type="ARBA" id="ARBA00022801"/>
    </source>
</evidence>
<dbReference type="InterPro" id="IPR011042">
    <property type="entry name" value="6-blade_b-propeller_TolB-like"/>
</dbReference>
<dbReference type="SMART" id="SM00245">
    <property type="entry name" value="TSPc"/>
    <property type="match status" value="1"/>
</dbReference>
<dbReference type="SUPFAM" id="SSF82171">
    <property type="entry name" value="DPP6 N-terminal domain-like"/>
    <property type="match status" value="1"/>
</dbReference>
<feature type="site" description="Transition state stabilizer; via amide nitrogen" evidence="9">
    <location>
        <position position="992"/>
    </location>
</feature>
<dbReference type="InterPro" id="IPR005151">
    <property type="entry name" value="Tail-specific_protease"/>
</dbReference>
<sequence>MKKLLLLLSAFVFAQKPTFAQQQEHLLWMQQPSISPDGKWIAFEYKGNLFKVPSTGGTAVPLTINSSYNGYPVWSHDGQSIAFASDRYGNFDVYIMAASGGSATRLTFASDRDIPYEFSTDNQKVYFGTDRNDLASSVRFPSNALFMKLYSVPAKGGRSIMVNAAGMDNMHLNKAGDKMIFQDRKGYEDPWRKHHTSAVTRDIWVYDNATKAYTKVSPFVGEDREPVWGSGDSFYYLSERNGNQNLFKASLAAANAPSQLTNFTKDPVRNLSRAEDGTLAFTQCGELYTLKDGGQPQKVNISLSADFNGTQVQNMPVRGDATEIAVSPNGKEVALVYRGEIFVTSVDGNITKRVTNTPYQERMVKFSPDGRSLLYSVENSGSWDIYKTTLASATEPYFFASTTLKTEPVINTDKEEFQPVYSPDGKKIAYLEERNIVKVYDVATKKTVTVLPQGINFSYSDGDQFFSWSPDSKYLLIQSEEGAFGRSEIAFVKADGTGKRLNLTESGFDDGRPRWGMNGKMMYWQSDRLGMKNLSRGSQTDVYAMFFDQTAWDRFRLSKEDLDIRKQEEKRDSTNKASDKTTKSTPKNAKTPAGVAPYAYEPNFKNLEDRTVRLTVGSADIADDIMSKDGEKLFYLARYDKGYDLWVTSPRTKETKVLAALNSGGGSLELTPDGKSLFVMAGGNVMKVNVDDGKVTPVKINSNMDLDAAAERAYIFDHSWKQVTKKFFDPKLQGVDWNYYHNTYGKFLPHINNNYDFQVLLSEFLGELNGSHTGGRYSPQFPNADVTAALGLLYDQTKGGDGLLVADIITGGPFDVARTKMRKGYIIDKIDGEAITAADDWSKLLNRKVDKYTLISFHDPKTNVRYEENVKPVAPGYERSVLLYNRWTRMMEHLVDSLSKGQVGYVHVQGMNDPSYRVTFDKVLGKNFSKKALIVDTRFNGGGWLHDELVTFLGGKKYMELRPQGHPTEGGESLSKWNKPSCVVMSEGNYSDAFIFPWAYKTLKLGKLIGMPVAGTGTAVWWERQIDGTLVFGIPMVSTWGIGDNHPTENAQVEPDIKVLNEYSKFLNGQDQQMETAVKEMLSIVK</sequence>
<comment type="similarity">
    <text evidence="2 7">Belongs to the peptidase S41B family.</text>
</comment>
<dbReference type="Gene3D" id="2.120.10.30">
    <property type="entry name" value="TolB, C-terminal domain"/>
    <property type="match status" value="1"/>
</dbReference>
<organism evidence="13 14">
    <name type="scientific">Mucilaginibacter aquatilis</name>
    <dbReference type="NCBI Taxonomy" id="1517760"/>
    <lineage>
        <taxon>Bacteria</taxon>
        <taxon>Pseudomonadati</taxon>
        <taxon>Bacteroidota</taxon>
        <taxon>Sphingobacteriia</taxon>
        <taxon>Sphingobacteriales</taxon>
        <taxon>Sphingobacteriaceae</taxon>
        <taxon>Mucilaginibacter</taxon>
    </lineage>
</organism>
<dbReference type="RefSeq" id="WP_157542901.1">
    <property type="nucleotide sequence ID" value="NZ_WQLA01000006.1"/>
</dbReference>
<evidence type="ECO:0000256" key="1">
    <source>
        <dbReference type="ARBA" id="ARBA00004496"/>
    </source>
</evidence>
<evidence type="ECO:0000256" key="4">
    <source>
        <dbReference type="ARBA" id="ARBA00022670"/>
    </source>
</evidence>
<dbReference type="PANTHER" id="PTHR43253:SF1">
    <property type="entry name" value="TRICORN PROTEASE HOMOLOG 2-RELATED"/>
    <property type="match status" value="1"/>
</dbReference>
<dbReference type="Pfam" id="PF07676">
    <property type="entry name" value="PD40"/>
    <property type="match status" value="4"/>
</dbReference>
<dbReference type="Pfam" id="PF03572">
    <property type="entry name" value="Peptidase_S41"/>
    <property type="match status" value="1"/>
</dbReference>
<dbReference type="AlphaFoldDB" id="A0A6I4IRC4"/>
<evidence type="ECO:0000256" key="7">
    <source>
        <dbReference type="PIRNR" id="PIRNR036421"/>
    </source>
</evidence>
<dbReference type="Pfam" id="PF26549">
    <property type="entry name" value="Tricorn_N"/>
    <property type="match status" value="1"/>
</dbReference>
<dbReference type="PANTHER" id="PTHR43253">
    <property type="entry name" value="TRICORN PROTEASE HOMOLOG 2-RELATED"/>
    <property type="match status" value="1"/>
</dbReference>
<dbReference type="InterPro" id="IPR012393">
    <property type="entry name" value="Tricorn_protease"/>
</dbReference>
<dbReference type="EC" id="3.4.21.-" evidence="7"/>
<dbReference type="InterPro" id="IPR011659">
    <property type="entry name" value="WD40"/>
</dbReference>
<feature type="active site" description="Charge relay system" evidence="8">
    <location>
        <position position="772"/>
    </location>
</feature>
<feature type="region of interest" description="Disordered" evidence="10">
    <location>
        <begin position="566"/>
        <end position="596"/>
    </location>
</feature>
<dbReference type="InterPro" id="IPR036034">
    <property type="entry name" value="PDZ_sf"/>
</dbReference>
<keyword evidence="3 7" id="KW-0963">Cytoplasm</keyword>
<evidence type="ECO:0000256" key="9">
    <source>
        <dbReference type="PIRSR" id="PIRSR036421-3"/>
    </source>
</evidence>
<feature type="chain" id="PRO_5026286116" description="Tricorn protease homolog" evidence="11">
    <location>
        <begin position="21"/>
        <end position="1086"/>
    </location>
</feature>
<dbReference type="Gene3D" id="3.90.226.10">
    <property type="entry name" value="2-enoyl-CoA Hydratase, Chain A, domain 1"/>
    <property type="match status" value="1"/>
</dbReference>
<keyword evidence="4 7" id="KW-0645">Protease</keyword>
<dbReference type="OrthoDB" id="9815657at2"/>
<dbReference type="EMBL" id="WQLA01000006">
    <property type="protein sequence ID" value="MVN92594.1"/>
    <property type="molecule type" value="Genomic_DNA"/>
</dbReference>
<feature type="active site" description="Charge relay system" evidence="8">
    <location>
        <position position="1049"/>
    </location>
</feature>
<dbReference type="GO" id="GO:0005737">
    <property type="term" value="C:cytoplasm"/>
    <property type="evidence" value="ECO:0007669"/>
    <property type="project" value="UniProtKB-SubCell"/>
</dbReference>
<proteinExistence type="inferred from homology"/>
<name>A0A6I4IRC4_9SPHI</name>
<keyword evidence="11" id="KW-0732">Signal</keyword>
<dbReference type="InterPro" id="IPR029045">
    <property type="entry name" value="ClpP/crotonase-like_dom_sf"/>
</dbReference>
<dbReference type="GO" id="GO:0006508">
    <property type="term" value="P:proteolysis"/>
    <property type="evidence" value="ECO:0007669"/>
    <property type="project" value="UniProtKB-UniRule"/>
</dbReference>
<comment type="caution">
    <text evidence="13">The sequence shown here is derived from an EMBL/GenBank/DDBJ whole genome shotgun (WGS) entry which is preliminary data.</text>
</comment>
<dbReference type="GO" id="GO:0008236">
    <property type="term" value="F:serine-type peptidase activity"/>
    <property type="evidence" value="ECO:0007669"/>
    <property type="project" value="UniProtKB-UniRule"/>
</dbReference>
<dbReference type="Proteomes" id="UP000434850">
    <property type="component" value="Unassembled WGS sequence"/>
</dbReference>
<evidence type="ECO:0000256" key="3">
    <source>
        <dbReference type="ARBA" id="ARBA00022490"/>
    </source>
</evidence>
<evidence type="ECO:0000259" key="12">
    <source>
        <dbReference type="SMART" id="SM00245"/>
    </source>
</evidence>
<feature type="active site" description="Nucleophile" evidence="8">
    <location>
        <position position="991"/>
    </location>
</feature>
<dbReference type="Gene3D" id="2.120.10.60">
    <property type="entry name" value="Tricorn protease N-terminal domain"/>
    <property type="match status" value="2"/>
</dbReference>
<evidence type="ECO:0000256" key="10">
    <source>
        <dbReference type="SAM" id="MobiDB-lite"/>
    </source>
</evidence>
<accession>A0A6I4IRC4</accession>
<dbReference type="Pfam" id="PF14684">
    <property type="entry name" value="Tricorn_C1"/>
    <property type="match status" value="1"/>
</dbReference>
<evidence type="ECO:0000256" key="2">
    <source>
        <dbReference type="ARBA" id="ARBA00008524"/>
    </source>
</evidence>
<evidence type="ECO:0000313" key="14">
    <source>
        <dbReference type="Proteomes" id="UP000434850"/>
    </source>
</evidence>